<keyword evidence="3" id="KW-0645">Protease</keyword>
<keyword evidence="12" id="KW-1185">Reference proteome</keyword>
<feature type="chain" id="PRO_5015683103" evidence="8">
    <location>
        <begin position="21"/>
        <end position="678"/>
    </location>
</feature>
<dbReference type="InterPro" id="IPR000718">
    <property type="entry name" value="Peptidase_M13"/>
</dbReference>
<comment type="caution">
    <text evidence="11">The sequence shown here is derived from an EMBL/GenBank/DDBJ whole genome shotgun (WGS) entry which is preliminary data.</text>
</comment>
<keyword evidence="6" id="KW-0862">Zinc</keyword>
<feature type="signal peptide" evidence="8">
    <location>
        <begin position="1"/>
        <end position="20"/>
    </location>
</feature>
<feature type="domain" description="Peptidase M13 N-terminal" evidence="10">
    <location>
        <begin position="43"/>
        <end position="421"/>
    </location>
</feature>
<evidence type="ECO:0000259" key="9">
    <source>
        <dbReference type="Pfam" id="PF01431"/>
    </source>
</evidence>
<dbReference type="GO" id="GO:0016485">
    <property type="term" value="P:protein processing"/>
    <property type="evidence" value="ECO:0007669"/>
    <property type="project" value="TreeGrafter"/>
</dbReference>
<accession>A0A2S7IMD3</accession>
<keyword evidence="5" id="KW-0378">Hydrolase</keyword>
<evidence type="ECO:0000256" key="7">
    <source>
        <dbReference type="ARBA" id="ARBA00023049"/>
    </source>
</evidence>
<dbReference type="AlphaFoldDB" id="A0A2S7IMD3"/>
<dbReference type="SUPFAM" id="SSF55486">
    <property type="entry name" value="Metalloproteases ('zincins'), catalytic domain"/>
    <property type="match status" value="1"/>
</dbReference>
<dbReference type="EMBL" id="PTRA01000001">
    <property type="protein sequence ID" value="PQA58806.1"/>
    <property type="molecule type" value="Genomic_DNA"/>
</dbReference>
<evidence type="ECO:0000313" key="11">
    <source>
        <dbReference type="EMBL" id="PQA58806.1"/>
    </source>
</evidence>
<proteinExistence type="inferred from homology"/>
<reference evidence="12" key="1">
    <citation type="submission" date="2018-02" db="EMBL/GenBank/DDBJ databases">
        <title>Genome sequencing of Solimonas sp. HR-BB.</title>
        <authorList>
            <person name="Lee Y."/>
            <person name="Jeon C.O."/>
        </authorList>
    </citation>
    <scope>NUCLEOTIDE SEQUENCE [LARGE SCALE GENOMIC DNA]</scope>
    <source>
        <strain evidence="12">HR-U</strain>
    </source>
</reference>
<dbReference type="InterPro" id="IPR008753">
    <property type="entry name" value="Peptidase_M13_N"/>
</dbReference>
<evidence type="ECO:0000256" key="3">
    <source>
        <dbReference type="ARBA" id="ARBA00022670"/>
    </source>
</evidence>
<keyword evidence="4" id="KW-0479">Metal-binding</keyword>
<sequence length="678" mass="76561">MKKYNALLLGLVALSTAAFVGKPSDDPKRKGLDLSGMDLSVSPREDFFLYANGAWLKNTEIPASETGWGSFNILRDENNRHIHEILEVAAKSKAKKGSIEQRVGDFYASGMDTVAIEKRGYEPIKPILAEIDRIKDYKSLLAYSAAHPLEGGGTFLGIGVGADAKNPDAYIVSMRQTGTGLPEKDYYTKDDAATQKVREAYKKYISTLFTLTGTEAAKAQKLAEDILALETKIAASHLGRIEMRNPIAQYNKFATKDFAAKVPNLDLNALLTTLRMKTDTVIVGQPKYYEYLNTMLPNENIETLKAKMKFSVISGASANLSSPFVNANFEYVGKTLNGQKVQQDRWKRLSSQTDGMLGDLLGQLYVAKYFKPESKRRMDELVANLQKVFETRIKGLEWMTEETKQEALKKLHSFTPKIGYPTKWKNYDGVVVKRDDYFGNLKALSKWRYDEMINRLGKPVDKTEWGMTPPTVNAYYSPVRNEIAFPAGILQWPFFDPNADDAFNYGAIGAVIGHEMTHGFDDQGRQYNYMGMLKNWWKKEDADQFKQRAQLVIDQFDGYTVLDNLHVKGQLTLGENLADLGGLSVSYAAFKTYTKQGKSNEKIDGFTPDQRFFLAFAQIWRTKTRDEALRLRVNTDPHSPGEFRTNGPLSNFEPFYEAFGVKPGDKMYRPDDIRAKIW</sequence>
<protein>
    <submittedName>
        <fullName evidence="11">Peptidase M13</fullName>
    </submittedName>
</protein>
<dbReference type="Pfam" id="PF01431">
    <property type="entry name" value="Peptidase_M13"/>
    <property type="match status" value="1"/>
</dbReference>
<name>A0A2S7IMD3_9BACT</name>
<dbReference type="InterPro" id="IPR024079">
    <property type="entry name" value="MetalloPept_cat_dom_sf"/>
</dbReference>
<evidence type="ECO:0000256" key="5">
    <source>
        <dbReference type="ARBA" id="ARBA00022801"/>
    </source>
</evidence>
<comment type="cofactor">
    <cofactor evidence="1">
        <name>Zn(2+)</name>
        <dbReference type="ChEBI" id="CHEBI:29105"/>
    </cofactor>
</comment>
<evidence type="ECO:0000313" key="12">
    <source>
        <dbReference type="Proteomes" id="UP000239590"/>
    </source>
</evidence>
<dbReference type="InterPro" id="IPR018497">
    <property type="entry name" value="Peptidase_M13_C"/>
</dbReference>
<dbReference type="Gene3D" id="3.40.390.10">
    <property type="entry name" value="Collagenase (Catalytic Domain)"/>
    <property type="match status" value="1"/>
</dbReference>
<dbReference type="PROSITE" id="PS51885">
    <property type="entry name" value="NEPRILYSIN"/>
    <property type="match status" value="1"/>
</dbReference>
<evidence type="ECO:0000256" key="1">
    <source>
        <dbReference type="ARBA" id="ARBA00001947"/>
    </source>
</evidence>
<organism evidence="11 12">
    <name type="scientific">Siphonobacter curvatus</name>
    <dbReference type="NCBI Taxonomy" id="2094562"/>
    <lineage>
        <taxon>Bacteria</taxon>
        <taxon>Pseudomonadati</taxon>
        <taxon>Bacteroidota</taxon>
        <taxon>Cytophagia</taxon>
        <taxon>Cytophagales</taxon>
        <taxon>Cytophagaceae</taxon>
        <taxon>Siphonobacter</taxon>
    </lineage>
</organism>
<evidence type="ECO:0000256" key="8">
    <source>
        <dbReference type="SAM" id="SignalP"/>
    </source>
</evidence>
<evidence type="ECO:0000256" key="2">
    <source>
        <dbReference type="ARBA" id="ARBA00007357"/>
    </source>
</evidence>
<dbReference type="GO" id="GO:0046872">
    <property type="term" value="F:metal ion binding"/>
    <property type="evidence" value="ECO:0007669"/>
    <property type="project" value="UniProtKB-KW"/>
</dbReference>
<comment type="similarity">
    <text evidence="2">Belongs to the peptidase M13 family.</text>
</comment>
<dbReference type="InterPro" id="IPR042089">
    <property type="entry name" value="Peptidase_M13_dom_2"/>
</dbReference>
<dbReference type="PRINTS" id="PR00786">
    <property type="entry name" value="NEPRILYSIN"/>
</dbReference>
<dbReference type="Gene3D" id="1.10.1380.10">
    <property type="entry name" value="Neutral endopeptidase , domain2"/>
    <property type="match status" value="1"/>
</dbReference>
<dbReference type="RefSeq" id="WP_104709981.1">
    <property type="nucleotide sequence ID" value="NZ_PTRA01000001.1"/>
</dbReference>
<dbReference type="OrthoDB" id="9775677at2"/>
<evidence type="ECO:0000256" key="6">
    <source>
        <dbReference type="ARBA" id="ARBA00022833"/>
    </source>
</evidence>
<feature type="domain" description="Peptidase M13 C-terminal" evidence="9">
    <location>
        <begin position="473"/>
        <end position="669"/>
    </location>
</feature>
<dbReference type="Proteomes" id="UP000239590">
    <property type="component" value="Unassembled WGS sequence"/>
</dbReference>
<dbReference type="CDD" id="cd08662">
    <property type="entry name" value="M13"/>
    <property type="match status" value="1"/>
</dbReference>
<dbReference type="Pfam" id="PF05649">
    <property type="entry name" value="Peptidase_M13_N"/>
    <property type="match status" value="1"/>
</dbReference>
<dbReference type="GO" id="GO:0005886">
    <property type="term" value="C:plasma membrane"/>
    <property type="evidence" value="ECO:0007669"/>
    <property type="project" value="TreeGrafter"/>
</dbReference>
<keyword evidence="7" id="KW-0482">Metalloprotease</keyword>
<keyword evidence="8" id="KW-0732">Signal</keyword>
<gene>
    <name evidence="11" type="ORF">C5O19_03855</name>
</gene>
<evidence type="ECO:0000256" key="4">
    <source>
        <dbReference type="ARBA" id="ARBA00022723"/>
    </source>
</evidence>
<dbReference type="PANTHER" id="PTHR11733:SF167">
    <property type="entry name" value="FI17812P1-RELATED"/>
    <property type="match status" value="1"/>
</dbReference>
<evidence type="ECO:0000259" key="10">
    <source>
        <dbReference type="Pfam" id="PF05649"/>
    </source>
</evidence>
<dbReference type="PANTHER" id="PTHR11733">
    <property type="entry name" value="ZINC METALLOPROTEASE FAMILY M13 NEPRILYSIN-RELATED"/>
    <property type="match status" value="1"/>
</dbReference>
<dbReference type="GO" id="GO:0004222">
    <property type="term" value="F:metalloendopeptidase activity"/>
    <property type="evidence" value="ECO:0007669"/>
    <property type="project" value="InterPro"/>
</dbReference>